<evidence type="ECO:0000256" key="4">
    <source>
        <dbReference type="ARBA" id="ARBA00022806"/>
    </source>
</evidence>
<comment type="similarity">
    <text evidence="1">Belongs to the DNA2/NAM7 helicase family.</text>
</comment>
<dbReference type="InterPro" id="IPR050534">
    <property type="entry name" value="Coronavir_polyprotein_1ab"/>
</dbReference>
<dbReference type="Pfam" id="PF13086">
    <property type="entry name" value="AAA_11"/>
    <property type="match status" value="1"/>
</dbReference>
<name>A0A2W5VQQ3_9BACT</name>
<evidence type="ECO:0000256" key="2">
    <source>
        <dbReference type="ARBA" id="ARBA00022741"/>
    </source>
</evidence>
<accession>A0A2W5VQQ3</accession>
<dbReference type="Pfam" id="PF13087">
    <property type="entry name" value="AAA_12"/>
    <property type="match status" value="1"/>
</dbReference>
<evidence type="ECO:0000256" key="5">
    <source>
        <dbReference type="ARBA" id="ARBA00022840"/>
    </source>
</evidence>
<dbReference type="GO" id="GO:0016787">
    <property type="term" value="F:hydrolase activity"/>
    <property type="evidence" value="ECO:0007669"/>
    <property type="project" value="UniProtKB-KW"/>
</dbReference>
<sequence length="634" mass="70558">MSRDLEHFSKLARLLELERQAEKARLAQDKQQLPLAELEARGLVVLDVETTEENVGLGGRHLVTFMHESRRRLTTRLAPGDIVGVSPRKAEVEDPPTGTVVRATRKDVVVAFDRPPPPWMSEGRLRLDVTANDVTFERARTALKRWEGMDSGQKRDRRELLLGNFAPRFEKVPAYTPTRELNPEQREAVNLALSARDVALVHGPPGTGKSTVLSELAIQWARQGKRLVCTAASNAAVDHLLELCIDAGLNAVRVGHPARVLPHLQQHTLDLLVEEHPDRKLARELFEHAFDLLGYARKQRSRGRSRERFSNAREASAEAYKMMDDARVLEKKALRSILGSAQVVCATLSMLEGSVLRNEEFDVALLDEATQAIEPLSLLAFSKAPTVVLAGDPLQLAPTVISLDAAKQGLATSLFERLLRDFGDDVKRMLKEQYRMHETIMRFPSDATYGGQLRAHPTVASRTLAPLLSAELDAPPVLFLDTAGKGFDESKAPQTESLRNEGEAELIVARVRALLAAGLPHTDIAVITPYRAQAQWLRERLQDLPELEVDTVDAFQGREKEAVLVSLVRSNTGQQLGFLEDLRRLNVAITRPRRHLFVTGDTATLSAHPLYAKWVEFITEAGGYRSAWEWGEAP</sequence>
<dbReference type="SMART" id="SM00382">
    <property type="entry name" value="AAA"/>
    <property type="match status" value="1"/>
</dbReference>
<protein>
    <submittedName>
        <fullName evidence="7">AAA family ATPase</fullName>
    </submittedName>
</protein>
<evidence type="ECO:0000313" key="7">
    <source>
        <dbReference type="EMBL" id="PZR12811.1"/>
    </source>
</evidence>
<dbReference type="Gene3D" id="3.40.50.300">
    <property type="entry name" value="P-loop containing nucleotide triphosphate hydrolases"/>
    <property type="match status" value="2"/>
</dbReference>
<evidence type="ECO:0000256" key="3">
    <source>
        <dbReference type="ARBA" id="ARBA00022801"/>
    </source>
</evidence>
<dbReference type="PANTHER" id="PTHR43788">
    <property type="entry name" value="DNA2/NAM7 HELICASE FAMILY MEMBER"/>
    <property type="match status" value="1"/>
</dbReference>
<dbReference type="FunFam" id="3.40.50.300:FF:000326">
    <property type="entry name" value="P-loop containing nucleoside triphosphate hydrolase"/>
    <property type="match status" value="1"/>
</dbReference>
<dbReference type="Proteomes" id="UP000249061">
    <property type="component" value="Unassembled WGS sequence"/>
</dbReference>
<keyword evidence="5" id="KW-0067">ATP-binding</keyword>
<dbReference type="SUPFAM" id="SSF52540">
    <property type="entry name" value="P-loop containing nucleoside triphosphate hydrolases"/>
    <property type="match status" value="1"/>
</dbReference>
<dbReference type="CDD" id="cd18808">
    <property type="entry name" value="SF1_C_Upf1"/>
    <property type="match status" value="1"/>
</dbReference>
<organism evidence="7 8">
    <name type="scientific">Archangium gephyra</name>
    <dbReference type="NCBI Taxonomy" id="48"/>
    <lineage>
        <taxon>Bacteria</taxon>
        <taxon>Pseudomonadati</taxon>
        <taxon>Myxococcota</taxon>
        <taxon>Myxococcia</taxon>
        <taxon>Myxococcales</taxon>
        <taxon>Cystobacterineae</taxon>
        <taxon>Archangiaceae</taxon>
        <taxon>Archangium</taxon>
    </lineage>
</organism>
<dbReference type="GO" id="GO:0005694">
    <property type="term" value="C:chromosome"/>
    <property type="evidence" value="ECO:0007669"/>
    <property type="project" value="UniProtKB-ARBA"/>
</dbReference>
<dbReference type="Pfam" id="PF21138">
    <property type="entry name" value="SMUBP-2_HCS1_1B"/>
    <property type="match status" value="1"/>
</dbReference>
<dbReference type="InterPro" id="IPR041677">
    <property type="entry name" value="DNA2/NAM7_AAA_11"/>
</dbReference>
<dbReference type="AlphaFoldDB" id="A0A2W5VQQ3"/>
<dbReference type="InterPro" id="IPR041679">
    <property type="entry name" value="DNA2/NAM7-like_C"/>
</dbReference>
<evidence type="ECO:0000313" key="8">
    <source>
        <dbReference type="Proteomes" id="UP000249061"/>
    </source>
</evidence>
<keyword evidence="3" id="KW-0378">Hydrolase</keyword>
<dbReference type="GO" id="GO:0043139">
    <property type="term" value="F:5'-3' DNA helicase activity"/>
    <property type="evidence" value="ECO:0007669"/>
    <property type="project" value="TreeGrafter"/>
</dbReference>
<keyword evidence="4" id="KW-0347">Helicase</keyword>
<dbReference type="Gene3D" id="2.40.30.270">
    <property type="match status" value="1"/>
</dbReference>
<dbReference type="GO" id="GO:0003723">
    <property type="term" value="F:RNA binding"/>
    <property type="evidence" value="ECO:0007669"/>
    <property type="project" value="InterPro"/>
</dbReference>
<proteinExistence type="inferred from homology"/>
<feature type="domain" description="AAA+ ATPase" evidence="6">
    <location>
        <begin position="195"/>
        <end position="602"/>
    </location>
</feature>
<dbReference type="GO" id="GO:0005524">
    <property type="term" value="F:ATP binding"/>
    <property type="evidence" value="ECO:0007669"/>
    <property type="project" value="UniProtKB-KW"/>
</dbReference>
<comment type="caution">
    <text evidence="7">The sequence shown here is derived from an EMBL/GenBank/DDBJ whole genome shotgun (WGS) entry which is preliminary data.</text>
</comment>
<dbReference type="PANTHER" id="PTHR43788:SF18">
    <property type="entry name" value="R3H DOMAIN-CONTAINING PROTEIN"/>
    <property type="match status" value="1"/>
</dbReference>
<keyword evidence="2" id="KW-0547">Nucleotide-binding</keyword>
<evidence type="ECO:0000256" key="1">
    <source>
        <dbReference type="ARBA" id="ARBA00007913"/>
    </source>
</evidence>
<evidence type="ECO:0000259" key="6">
    <source>
        <dbReference type="SMART" id="SM00382"/>
    </source>
</evidence>
<dbReference type="InterPro" id="IPR048761">
    <property type="entry name" value="SMUBP-2_HCS1_1B"/>
</dbReference>
<dbReference type="InterPro" id="IPR027417">
    <property type="entry name" value="P-loop_NTPase"/>
</dbReference>
<gene>
    <name evidence="7" type="ORF">DI536_14705</name>
</gene>
<reference evidence="7 8" key="1">
    <citation type="submission" date="2017-08" db="EMBL/GenBank/DDBJ databases">
        <title>Infants hospitalized years apart are colonized by the same room-sourced microbial strains.</title>
        <authorList>
            <person name="Brooks B."/>
            <person name="Olm M.R."/>
            <person name="Firek B.A."/>
            <person name="Baker R."/>
            <person name="Thomas B.C."/>
            <person name="Morowitz M.J."/>
            <person name="Banfield J.F."/>
        </authorList>
    </citation>
    <scope>NUCLEOTIDE SEQUENCE [LARGE SCALE GENOMIC DNA]</scope>
    <source>
        <strain evidence="7">S2_003_000_R2_14</strain>
    </source>
</reference>
<dbReference type="InterPro" id="IPR003593">
    <property type="entry name" value="AAA+_ATPase"/>
</dbReference>
<dbReference type="InterPro" id="IPR047187">
    <property type="entry name" value="SF1_C_Upf1"/>
</dbReference>
<dbReference type="EMBL" id="QFQP01000011">
    <property type="protein sequence ID" value="PZR12811.1"/>
    <property type="molecule type" value="Genomic_DNA"/>
</dbReference>